<accession>A0A412IDR6</accession>
<organism evidence="2 3">
    <name type="scientific">Bacteroides cellulosilyticus</name>
    <dbReference type="NCBI Taxonomy" id="246787"/>
    <lineage>
        <taxon>Bacteria</taxon>
        <taxon>Pseudomonadati</taxon>
        <taxon>Bacteroidota</taxon>
        <taxon>Bacteroidia</taxon>
        <taxon>Bacteroidales</taxon>
        <taxon>Bacteroidaceae</taxon>
        <taxon>Bacteroides</taxon>
    </lineage>
</organism>
<dbReference type="SUPFAM" id="SSF52540">
    <property type="entry name" value="P-loop containing nucleoside triphosphate hydrolases"/>
    <property type="match status" value="1"/>
</dbReference>
<dbReference type="RefSeq" id="WP_118403177.1">
    <property type="nucleotide sequence ID" value="NZ_JADNFX010000031.1"/>
</dbReference>
<dbReference type="GO" id="GO:0016887">
    <property type="term" value="F:ATP hydrolysis activity"/>
    <property type="evidence" value="ECO:0007669"/>
    <property type="project" value="InterPro"/>
</dbReference>
<feature type="domain" description="ATPase AAA-type core" evidence="1">
    <location>
        <begin position="145"/>
        <end position="289"/>
    </location>
</feature>
<evidence type="ECO:0000313" key="3">
    <source>
        <dbReference type="Proteomes" id="UP000283341"/>
    </source>
</evidence>
<reference evidence="2 3" key="1">
    <citation type="submission" date="2018-08" db="EMBL/GenBank/DDBJ databases">
        <title>A genome reference for cultivated species of the human gut microbiota.</title>
        <authorList>
            <person name="Zou Y."/>
            <person name="Xue W."/>
            <person name="Luo G."/>
        </authorList>
    </citation>
    <scope>NUCLEOTIDE SEQUENCE [LARGE SCALE GENOMIC DNA]</scope>
    <source>
        <strain evidence="2 3">AF22-3AC</strain>
    </source>
</reference>
<dbReference type="InterPro" id="IPR003959">
    <property type="entry name" value="ATPase_AAA_core"/>
</dbReference>
<dbReference type="InterPro" id="IPR027417">
    <property type="entry name" value="P-loop_NTPase"/>
</dbReference>
<dbReference type="Gene3D" id="3.40.50.300">
    <property type="entry name" value="P-loop containing nucleotide triphosphate hydrolases"/>
    <property type="match status" value="1"/>
</dbReference>
<comment type="caution">
    <text evidence="2">The sequence shown here is derived from an EMBL/GenBank/DDBJ whole genome shotgun (WGS) entry which is preliminary data.</text>
</comment>
<dbReference type="PANTHER" id="PTHR43581">
    <property type="entry name" value="ATP/GTP PHOSPHATASE"/>
    <property type="match status" value="1"/>
</dbReference>
<gene>
    <name evidence="2" type="ORF">DWX97_17385</name>
</gene>
<name>A0A412IDR6_9BACE</name>
<proteinExistence type="predicted"/>
<dbReference type="GO" id="GO:0005524">
    <property type="term" value="F:ATP binding"/>
    <property type="evidence" value="ECO:0007669"/>
    <property type="project" value="UniProtKB-KW"/>
</dbReference>
<protein>
    <submittedName>
        <fullName evidence="2">ATP-binding cassette domain-containing protein</fullName>
    </submittedName>
</protein>
<dbReference type="InterPro" id="IPR051396">
    <property type="entry name" value="Bact_Antivir_Def_Nuclease"/>
</dbReference>
<dbReference type="PANTHER" id="PTHR43581:SF2">
    <property type="entry name" value="EXCINUCLEASE ATPASE SUBUNIT"/>
    <property type="match status" value="1"/>
</dbReference>
<dbReference type="AlphaFoldDB" id="A0A412IDR6"/>
<keyword evidence="2" id="KW-0067">ATP-binding</keyword>
<keyword evidence="2" id="KW-0547">Nucleotide-binding</keyword>
<dbReference type="EMBL" id="QRVJ01000017">
    <property type="protein sequence ID" value="RGS35034.1"/>
    <property type="molecule type" value="Genomic_DNA"/>
</dbReference>
<dbReference type="Proteomes" id="UP000283341">
    <property type="component" value="Unassembled WGS sequence"/>
</dbReference>
<evidence type="ECO:0000259" key="1">
    <source>
        <dbReference type="Pfam" id="PF13304"/>
    </source>
</evidence>
<dbReference type="Pfam" id="PF13304">
    <property type="entry name" value="AAA_21"/>
    <property type="match status" value="1"/>
</dbReference>
<sequence>MLKTISIESLFDIYSYTLDIKPDEVPLRFITGPNGYGKTTILNILNALYTSKIRELAVIPFKHLQLTFDDGYEVTVAQLRDYTIDEDADESSLTNVHLDIEFRKSGNEQFVYSIKWNSQKEVDSEEDLGNLGLSLYFTSHPLYYIRDGRVQTPDGVPTVKKHVDILKVLLRETENQSFRERLKVFSDIIKKSAFAHKTMQIDPRYGYRFIADNEERTILAVDKLSSGEQQMLIMAFELLFMAPDDSLVLIDEPEISFHQMWQVDYLANLQSIMALRNLQCVVSTHSPQIFNMNWDLSVDLYEQSQANL</sequence>
<evidence type="ECO:0000313" key="2">
    <source>
        <dbReference type="EMBL" id="RGS35034.1"/>
    </source>
</evidence>